<dbReference type="SUPFAM" id="SSF52518">
    <property type="entry name" value="Thiamin diphosphate-binding fold (THDP-binding)"/>
    <property type="match status" value="2"/>
</dbReference>
<evidence type="ECO:0000259" key="13">
    <source>
        <dbReference type="Pfam" id="PF00205"/>
    </source>
</evidence>
<dbReference type="InterPro" id="IPR012000">
    <property type="entry name" value="Thiamin_PyroP_enz_cen_dom"/>
</dbReference>
<keyword evidence="6 11" id="KW-0479">Metal-binding</keyword>
<dbReference type="SUPFAM" id="SSF52467">
    <property type="entry name" value="DHS-like NAD/FAD-binding domain"/>
    <property type="match status" value="1"/>
</dbReference>
<reference evidence="16 17" key="1">
    <citation type="submission" date="2015-01" db="EMBL/GenBank/DDBJ databases">
        <title>The Genome Sequence of Ochroconis gallopava CBS43764.</title>
        <authorList>
            <consortium name="The Broad Institute Genomics Platform"/>
            <person name="Cuomo C."/>
            <person name="de Hoog S."/>
            <person name="Gorbushina A."/>
            <person name="Stielow B."/>
            <person name="Teixiera M."/>
            <person name="Abouelleil A."/>
            <person name="Chapman S.B."/>
            <person name="Priest M."/>
            <person name="Young S.K."/>
            <person name="Wortman J."/>
            <person name="Nusbaum C."/>
            <person name="Birren B."/>
        </authorList>
    </citation>
    <scope>NUCLEOTIDE SEQUENCE [LARGE SCALE GENOMIC DNA]</scope>
    <source>
        <strain evidence="16 17">CBS 43764</strain>
    </source>
</reference>
<dbReference type="GO" id="GO:0000949">
    <property type="term" value="P:aromatic amino acid family catabolic process to alcohol via Ehrlich pathway"/>
    <property type="evidence" value="ECO:0007669"/>
    <property type="project" value="TreeGrafter"/>
</dbReference>
<feature type="domain" description="Thiamine pyrophosphate enzyme N-terminal TPP-binding" evidence="15">
    <location>
        <begin position="5"/>
        <end position="110"/>
    </location>
</feature>
<dbReference type="PIRSF" id="PIRSF036565">
    <property type="entry name" value="Pyruvt_ip_decrb"/>
    <property type="match status" value="1"/>
</dbReference>
<dbReference type="PANTHER" id="PTHR43452">
    <property type="entry name" value="PYRUVATE DECARBOXYLASE"/>
    <property type="match status" value="1"/>
</dbReference>
<organism evidence="16 17">
    <name type="scientific">Verruconis gallopava</name>
    <dbReference type="NCBI Taxonomy" id="253628"/>
    <lineage>
        <taxon>Eukaryota</taxon>
        <taxon>Fungi</taxon>
        <taxon>Dikarya</taxon>
        <taxon>Ascomycota</taxon>
        <taxon>Pezizomycotina</taxon>
        <taxon>Dothideomycetes</taxon>
        <taxon>Pleosporomycetidae</taxon>
        <taxon>Venturiales</taxon>
        <taxon>Sympoventuriaceae</taxon>
        <taxon>Verruconis</taxon>
    </lineage>
</organism>
<comment type="cofactor">
    <cofactor evidence="2">
        <name>thiamine diphosphate</name>
        <dbReference type="ChEBI" id="CHEBI:58937"/>
    </cofactor>
</comment>
<keyword evidence="17" id="KW-1185">Reference proteome</keyword>
<dbReference type="GO" id="GO:0005829">
    <property type="term" value="C:cytosol"/>
    <property type="evidence" value="ECO:0007669"/>
    <property type="project" value="TreeGrafter"/>
</dbReference>
<dbReference type="InterPro" id="IPR047214">
    <property type="entry name" value="TPP_PDC_IPDC"/>
</dbReference>
<dbReference type="PANTHER" id="PTHR43452:SF30">
    <property type="entry name" value="PYRUVATE DECARBOXYLASE ISOZYME 1-RELATED"/>
    <property type="match status" value="1"/>
</dbReference>
<dbReference type="InterPro" id="IPR029035">
    <property type="entry name" value="DHS-like_NAD/FAD-binding_dom"/>
</dbReference>
<dbReference type="EMBL" id="KN847542">
    <property type="protein sequence ID" value="KIW04076.1"/>
    <property type="molecule type" value="Genomic_DNA"/>
</dbReference>
<dbReference type="InterPro" id="IPR029061">
    <property type="entry name" value="THDP-binding"/>
</dbReference>
<evidence type="ECO:0000256" key="2">
    <source>
        <dbReference type="ARBA" id="ARBA00001964"/>
    </source>
</evidence>
<dbReference type="GO" id="GO:0004737">
    <property type="term" value="F:pyruvate decarboxylase activity"/>
    <property type="evidence" value="ECO:0007669"/>
    <property type="project" value="UniProtKB-EC"/>
</dbReference>
<evidence type="ECO:0000256" key="3">
    <source>
        <dbReference type="ARBA" id="ARBA00007812"/>
    </source>
</evidence>
<feature type="domain" description="Thiamine pyrophosphate enzyme central" evidence="13">
    <location>
        <begin position="202"/>
        <end position="316"/>
    </location>
</feature>
<dbReference type="VEuPathDB" id="FungiDB:PV09_04893"/>
<keyword evidence="8 11" id="KW-0460">Magnesium</keyword>
<dbReference type="InterPro" id="IPR012110">
    <property type="entry name" value="PDC/IPDC-like"/>
</dbReference>
<evidence type="ECO:0000256" key="10">
    <source>
        <dbReference type="ARBA" id="ARBA00023239"/>
    </source>
</evidence>
<evidence type="ECO:0000313" key="17">
    <source>
        <dbReference type="Proteomes" id="UP000053259"/>
    </source>
</evidence>
<dbReference type="InParanoid" id="A0A0D1XNC6"/>
<evidence type="ECO:0000256" key="7">
    <source>
        <dbReference type="ARBA" id="ARBA00022793"/>
    </source>
</evidence>
<keyword evidence="7" id="KW-0210">Decarboxylase</keyword>
<name>A0A0D1XNC6_9PEZI</name>
<dbReference type="Gene3D" id="3.40.50.1220">
    <property type="entry name" value="TPP-binding domain"/>
    <property type="match status" value="1"/>
</dbReference>
<evidence type="ECO:0000313" key="16">
    <source>
        <dbReference type="EMBL" id="KIW04076.1"/>
    </source>
</evidence>
<dbReference type="GO" id="GO:0030976">
    <property type="term" value="F:thiamine pyrophosphate binding"/>
    <property type="evidence" value="ECO:0007669"/>
    <property type="project" value="InterPro"/>
</dbReference>
<dbReference type="STRING" id="253628.A0A0D1XNC6"/>
<accession>A0A0D1XNC6</accession>
<dbReference type="InterPro" id="IPR012001">
    <property type="entry name" value="Thiamin_PyroP_enz_TPP-bd_dom"/>
</dbReference>
<evidence type="ECO:0000256" key="9">
    <source>
        <dbReference type="ARBA" id="ARBA00023052"/>
    </source>
</evidence>
<keyword evidence="10" id="KW-0456">Lyase</keyword>
<evidence type="ECO:0000256" key="8">
    <source>
        <dbReference type="ARBA" id="ARBA00022842"/>
    </source>
</evidence>
<dbReference type="RefSeq" id="XP_016213945.1">
    <property type="nucleotide sequence ID" value="XM_016358327.1"/>
</dbReference>
<dbReference type="Pfam" id="PF00205">
    <property type="entry name" value="TPP_enzyme_M"/>
    <property type="match status" value="1"/>
</dbReference>
<comment type="catalytic activity">
    <reaction evidence="1">
        <text>a 2-oxocarboxylate + H(+) = an aldehyde + CO2</text>
        <dbReference type="Rhea" id="RHEA:11628"/>
        <dbReference type="ChEBI" id="CHEBI:15378"/>
        <dbReference type="ChEBI" id="CHEBI:16526"/>
        <dbReference type="ChEBI" id="CHEBI:17478"/>
        <dbReference type="ChEBI" id="CHEBI:35179"/>
        <dbReference type="EC" id="4.1.1.1"/>
    </reaction>
</comment>
<proteinExistence type="inferred from homology"/>
<evidence type="ECO:0000256" key="1">
    <source>
        <dbReference type="ARBA" id="ARBA00001041"/>
    </source>
</evidence>
<sequence>MSLVKLGDYLFQRLKQLGVQSILGVPGDYELALLDLVAGNGLTWRGNPNELIASYAADGYARINGAAAFVSTFGPGELSAYCGVAGQFAEYVPVAHIVGYPGVSAMKAGAIMHHTRGDGTFDFCHEMSKQISAATTILTDPTTAASEIDRVLTKMIVESRPVYIGVPADLSHSPISGATLSIPLDVTLPPDNENATKKVVASIRAALEQAAYPVVIVDGLTHRNKCIKEVQELQTLLDIPFFTTAMGKSVPNEELKNYAGVYAGAGTHEGIKQAVEGTDCALWLGRYGSDFNTAEFTMTIAEDKIIEVQRFHTKLSGEPVPVKMKYLLSAMIADFKATPFAKSIPVTWDPYPLRSLPATGELTQDFMWATLGKFFQPGDVIIGETGTSAFGLGDSFMPSGSFFFNQTVWGSIGYATGSIVGVCQAIKESDGKWKRGVLVTGEGSLHLTAQAIADMLRYDLKPIIFILNNNGYTVERLIHGKHETYNEVALWDYSNMAKTFGPQFKSQYHGPIKTNEEFLKFIESGAARADCFQVVEVKLKELDAPKGVLVTGAAIDEFNKQKSAKT</sequence>
<dbReference type="GO" id="GO:0000287">
    <property type="term" value="F:magnesium ion binding"/>
    <property type="evidence" value="ECO:0007669"/>
    <property type="project" value="InterPro"/>
</dbReference>
<dbReference type="EC" id="4.1.1.1" evidence="4"/>
<dbReference type="Pfam" id="PF02775">
    <property type="entry name" value="TPP_enzyme_C"/>
    <property type="match status" value="1"/>
</dbReference>
<gene>
    <name evidence="16" type="ORF">PV09_04893</name>
</gene>
<evidence type="ECO:0000256" key="5">
    <source>
        <dbReference type="ARBA" id="ARBA00014422"/>
    </source>
</evidence>
<dbReference type="GeneID" id="27312866"/>
<evidence type="ECO:0000256" key="6">
    <source>
        <dbReference type="ARBA" id="ARBA00022723"/>
    </source>
</evidence>
<dbReference type="OrthoDB" id="3970464at2759"/>
<evidence type="ECO:0000259" key="15">
    <source>
        <dbReference type="Pfam" id="PF02776"/>
    </source>
</evidence>
<feature type="domain" description="Thiamine pyrophosphate enzyme TPP-binding" evidence="14">
    <location>
        <begin position="403"/>
        <end position="503"/>
    </location>
</feature>
<dbReference type="HOGENOM" id="CLU_013748_0_2_1"/>
<feature type="binding site" evidence="11">
    <location>
        <position position="471"/>
    </location>
    <ligand>
        <name>Mg(2+)</name>
        <dbReference type="ChEBI" id="CHEBI:18420"/>
    </ligand>
</feature>
<comment type="similarity">
    <text evidence="3 12">Belongs to the TPP enzyme family.</text>
</comment>
<dbReference type="Pfam" id="PF02776">
    <property type="entry name" value="TPP_enzyme_N"/>
    <property type="match status" value="1"/>
</dbReference>
<evidence type="ECO:0000256" key="4">
    <source>
        <dbReference type="ARBA" id="ARBA00013202"/>
    </source>
</evidence>
<feature type="binding site" evidence="11">
    <location>
        <position position="469"/>
    </location>
    <ligand>
        <name>Mg(2+)</name>
        <dbReference type="ChEBI" id="CHEBI:18420"/>
    </ligand>
</feature>
<dbReference type="FunFam" id="3.40.50.970:FF:000024">
    <property type="entry name" value="Pyruvate decarboxylase isozyme"/>
    <property type="match status" value="1"/>
</dbReference>
<dbReference type="CDD" id="cd07038">
    <property type="entry name" value="TPP_PYR_PDC_IPDC_like"/>
    <property type="match status" value="1"/>
</dbReference>
<dbReference type="InterPro" id="IPR047213">
    <property type="entry name" value="TPP_PYR_PDC_IPDC-like"/>
</dbReference>
<dbReference type="CDD" id="cd02005">
    <property type="entry name" value="TPP_PDC_IPDC"/>
    <property type="match status" value="1"/>
</dbReference>
<evidence type="ECO:0000256" key="11">
    <source>
        <dbReference type="PIRSR" id="PIRSR036565-2"/>
    </source>
</evidence>
<dbReference type="AlphaFoldDB" id="A0A0D1XNC6"/>
<comment type="cofactor">
    <cofactor evidence="11">
        <name>Mg(2+)</name>
        <dbReference type="ChEBI" id="CHEBI:18420"/>
    </cofactor>
    <text evidence="11">Binds 1 Mg(2+) per subunit.</text>
</comment>
<evidence type="ECO:0000259" key="14">
    <source>
        <dbReference type="Pfam" id="PF02775"/>
    </source>
</evidence>
<evidence type="ECO:0000256" key="12">
    <source>
        <dbReference type="RuleBase" id="RU362132"/>
    </source>
</evidence>
<keyword evidence="9 12" id="KW-0786">Thiamine pyrophosphate</keyword>
<dbReference type="Proteomes" id="UP000053259">
    <property type="component" value="Unassembled WGS sequence"/>
</dbReference>
<protein>
    <recommendedName>
        <fullName evidence="5">Pyruvate decarboxylase</fullName>
        <ecNumber evidence="4">4.1.1.1</ecNumber>
    </recommendedName>
</protein>
<dbReference type="GO" id="GO:0005634">
    <property type="term" value="C:nucleus"/>
    <property type="evidence" value="ECO:0007669"/>
    <property type="project" value="TreeGrafter"/>
</dbReference>
<dbReference type="InterPro" id="IPR011766">
    <property type="entry name" value="TPP_enzyme_TPP-bd"/>
</dbReference>
<dbReference type="Gene3D" id="3.40.50.970">
    <property type="match status" value="2"/>
</dbReference>
<dbReference type="FunFam" id="3.40.50.970:FF:000019">
    <property type="entry name" value="Pyruvate decarboxylase isozyme"/>
    <property type="match status" value="1"/>
</dbReference>